<reference evidence="4" key="1">
    <citation type="journal article" date="2019" name="Int. J. Syst. Evol. Microbiol.">
        <title>The Global Catalogue of Microorganisms (GCM) 10K type strain sequencing project: providing services to taxonomists for standard genome sequencing and annotation.</title>
        <authorList>
            <consortium name="The Broad Institute Genomics Platform"/>
            <consortium name="The Broad Institute Genome Sequencing Center for Infectious Disease"/>
            <person name="Wu L."/>
            <person name="Ma J."/>
        </authorList>
    </citation>
    <scope>NUCLEOTIDE SEQUENCE [LARGE SCALE GENOMIC DNA]</scope>
    <source>
        <strain evidence="4">DFY28</strain>
    </source>
</reference>
<dbReference type="Pfam" id="PF13561">
    <property type="entry name" value="adh_short_C2"/>
    <property type="match status" value="1"/>
</dbReference>
<dbReference type="SUPFAM" id="SSF51735">
    <property type="entry name" value="NAD(P)-binding Rossmann-fold domains"/>
    <property type="match status" value="1"/>
</dbReference>
<dbReference type="PRINTS" id="PR00081">
    <property type="entry name" value="GDHRDH"/>
</dbReference>
<dbReference type="PANTHER" id="PTHR43943:SF17">
    <property type="entry name" value="3-PHENYLPROPIONATE-DIHYDRODIOL_CINNAMIC ACID-DIHYDRODIOL DEHYDROGENASE"/>
    <property type="match status" value="1"/>
</dbReference>
<evidence type="ECO:0000256" key="2">
    <source>
        <dbReference type="ARBA" id="ARBA00023002"/>
    </source>
</evidence>
<evidence type="ECO:0000256" key="1">
    <source>
        <dbReference type="ARBA" id="ARBA00006484"/>
    </source>
</evidence>
<dbReference type="Proteomes" id="UP001596098">
    <property type="component" value="Unassembled WGS sequence"/>
</dbReference>
<evidence type="ECO:0000313" key="3">
    <source>
        <dbReference type="EMBL" id="MFC6152521.1"/>
    </source>
</evidence>
<sequence length="251" mass="25651">MDLLLTDRVHIVTGGTRGLGRASAEALVAEGAKVVISSRDADAVARTVAALGADNAVGLACDNADPDTPQALVDLALAHFGRLDGALVSVGGPAAGTALSAADEDWRSAFESVFLGAVRLAREVSAHLGDGGAIAFVLSTSVKSPVAGLGISNGLRPGLAMVAKEMADELGARGIRVNTLLPGRIDTDRVRELDATRPDPDAARASWEQKIPLGRYGRPEEFGAAAAFLMSPRAGFVTGVQLPIDGGLLPV</sequence>
<dbReference type="EMBL" id="JBHSQI010000001">
    <property type="protein sequence ID" value="MFC6152521.1"/>
    <property type="molecule type" value="Genomic_DNA"/>
</dbReference>
<gene>
    <name evidence="3" type="ORF">ACFPWU_02440</name>
</gene>
<keyword evidence="4" id="KW-1185">Reference proteome</keyword>
<protein>
    <submittedName>
        <fullName evidence="3">SDR family oxidoreductase</fullName>
    </submittedName>
</protein>
<comment type="caution">
    <text evidence="3">The sequence shown here is derived from an EMBL/GenBank/DDBJ whole genome shotgun (WGS) entry which is preliminary data.</text>
</comment>
<comment type="similarity">
    <text evidence="1">Belongs to the short-chain dehydrogenases/reductases (SDR) family.</text>
</comment>
<accession>A0ABW1QVM6</accession>
<keyword evidence="2" id="KW-0560">Oxidoreductase</keyword>
<name>A0ABW1QVM6_9ACTN</name>
<dbReference type="Gene3D" id="3.40.50.720">
    <property type="entry name" value="NAD(P)-binding Rossmann-like Domain"/>
    <property type="match status" value="1"/>
</dbReference>
<proteinExistence type="inferred from homology"/>
<evidence type="ECO:0000313" key="4">
    <source>
        <dbReference type="Proteomes" id="UP001596098"/>
    </source>
</evidence>
<dbReference type="InterPro" id="IPR036291">
    <property type="entry name" value="NAD(P)-bd_dom_sf"/>
</dbReference>
<dbReference type="PANTHER" id="PTHR43943">
    <property type="entry name" value="DEHYDROGENASE/REDUCTASE (SDR FAMILY) MEMBER 4"/>
    <property type="match status" value="1"/>
</dbReference>
<dbReference type="RefSeq" id="WP_128220833.1">
    <property type="nucleotide sequence ID" value="NZ_CP034929.1"/>
</dbReference>
<organism evidence="3 4">
    <name type="scientific">Nocardioides yefusunii</name>
    <dbReference type="NCBI Taxonomy" id="2500546"/>
    <lineage>
        <taxon>Bacteria</taxon>
        <taxon>Bacillati</taxon>
        <taxon>Actinomycetota</taxon>
        <taxon>Actinomycetes</taxon>
        <taxon>Propionibacteriales</taxon>
        <taxon>Nocardioidaceae</taxon>
        <taxon>Nocardioides</taxon>
    </lineage>
</organism>
<dbReference type="InterPro" id="IPR002347">
    <property type="entry name" value="SDR_fam"/>
</dbReference>